<keyword evidence="1" id="KW-1133">Transmembrane helix</keyword>
<feature type="transmembrane region" description="Helical" evidence="1">
    <location>
        <begin position="164"/>
        <end position="185"/>
    </location>
</feature>
<protein>
    <submittedName>
        <fullName evidence="2">Uncharacterized protein</fullName>
    </submittedName>
</protein>
<sequence length="226" mass="26405">MLAYILFVVFQFSGNEVVAESFSSIVFPLIAVLYFVSVYPKTLFFSLFLVFYSLSELIVFIIDYIPYFYFYLSGNILSMLSYAFLLIEVCKSVCTLHVLKNFKIHIVVLTILNIYIAYVLQETISPYIEFTTQYLIEISYDVVMLLLLSVALLNYIYKDDKKSLFFFFGALCIVFSEVINVAYMYVIHQNIFNFLSVSLFVLAFYFLYQQSNLKHVKVNKIKDPIT</sequence>
<dbReference type="RefSeq" id="WP_311938848.1">
    <property type="nucleotide sequence ID" value="NZ_JAVSCK010000002.1"/>
</dbReference>
<reference evidence="3" key="1">
    <citation type="journal article" date="2019" name="Int. J. Syst. Evol. Microbiol.">
        <title>The Global Catalogue of Microorganisms (GCM) 10K type strain sequencing project: providing services to taxonomists for standard genome sequencing and annotation.</title>
        <authorList>
            <consortium name="The Broad Institute Genomics Platform"/>
            <consortium name="The Broad Institute Genome Sequencing Center for Infectious Disease"/>
            <person name="Wu L."/>
            <person name="Ma J."/>
        </authorList>
    </citation>
    <scope>NUCLEOTIDE SEQUENCE [LARGE SCALE GENOMIC DNA]</scope>
    <source>
        <strain evidence="3">CCUG 63246</strain>
    </source>
</reference>
<dbReference type="Proteomes" id="UP001597163">
    <property type="component" value="Unassembled WGS sequence"/>
</dbReference>
<feature type="transmembrane region" description="Helical" evidence="1">
    <location>
        <begin position="191"/>
        <end position="208"/>
    </location>
</feature>
<feature type="transmembrane region" description="Helical" evidence="1">
    <location>
        <begin position="138"/>
        <end position="157"/>
    </location>
</feature>
<evidence type="ECO:0000256" key="1">
    <source>
        <dbReference type="SAM" id="Phobius"/>
    </source>
</evidence>
<accession>A0ABW3RCL0</accession>
<feature type="transmembrane region" description="Helical" evidence="1">
    <location>
        <begin position="102"/>
        <end position="118"/>
    </location>
</feature>
<gene>
    <name evidence="2" type="ORF">ACFQ2E_08595</name>
</gene>
<feature type="transmembrane region" description="Helical" evidence="1">
    <location>
        <begin position="43"/>
        <end position="62"/>
    </location>
</feature>
<evidence type="ECO:0000313" key="3">
    <source>
        <dbReference type="Proteomes" id="UP001597163"/>
    </source>
</evidence>
<proteinExistence type="predicted"/>
<organism evidence="2 3">
    <name type="scientific">Hwangdonia seohaensis</name>
    <dbReference type="NCBI Taxonomy" id="1240727"/>
    <lineage>
        <taxon>Bacteria</taxon>
        <taxon>Pseudomonadati</taxon>
        <taxon>Bacteroidota</taxon>
        <taxon>Flavobacteriia</taxon>
        <taxon>Flavobacteriales</taxon>
        <taxon>Flavobacteriaceae</taxon>
        <taxon>Hwangdonia</taxon>
    </lineage>
</organism>
<comment type="caution">
    <text evidence="2">The sequence shown here is derived from an EMBL/GenBank/DDBJ whole genome shotgun (WGS) entry which is preliminary data.</text>
</comment>
<keyword evidence="1" id="KW-0472">Membrane</keyword>
<keyword evidence="3" id="KW-1185">Reference proteome</keyword>
<keyword evidence="1" id="KW-0812">Transmembrane</keyword>
<name>A0ABW3RCL0_9FLAO</name>
<evidence type="ECO:0000313" key="2">
    <source>
        <dbReference type="EMBL" id="MFD1162472.1"/>
    </source>
</evidence>
<feature type="transmembrane region" description="Helical" evidence="1">
    <location>
        <begin position="68"/>
        <end position="90"/>
    </location>
</feature>
<feature type="transmembrane region" description="Helical" evidence="1">
    <location>
        <begin position="17"/>
        <end position="36"/>
    </location>
</feature>
<dbReference type="EMBL" id="JBHTLJ010000002">
    <property type="protein sequence ID" value="MFD1162472.1"/>
    <property type="molecule type" value="Genomic_DNA"/>
</dbReference>